<reference evidence="2 3" key="1">
    <citation type="submission" date="2018-08" db="EMBL/GenBank/DDBJ databases">
        <title>Genomic investigation of the strawberry pathogen Phytophthora fragariae indicates pathogenicity is determined by transcriptional variation in three key races.</title>
        <authorList>
            <person name="Adams T.M."/>
            <person name="Armitage A.D."/>
            <person name="Sobczyk M.K."/>
            <person name="Bates H.J."/>
            <person name="Dunwell J.M."/>
            <person name="Nellist C.F."/>
            <person name="Harrison R.J."/>
        </authorList>
    </citation>
    <scope>NUCLEOTIDE SEQUENCE [LARGE SCALE GENOMIC DNA]</scope>
    <source>
        <strain evidence="2 3">A4</strain>
    </source>
</reference>
<sequence>MRLFTTTSMGSDKLRRSSAAILWKISMNVVDESHVVPLYDVDVTRVVNVTIEHIVNFVFYREGIRRIPQGVVVAAALIVPADEVTADDQSPTGGSRAEPERLDQLYDFNDGLEPAETEQVMTPQIVNEKRKRQEAPRPVQDAGDAR</sequence>
<dbReference type="Proteomes" id="UP000437068">
    <property type="component" value="Unassembled WGS sequence"/>
</dbReference>
<organism evidence="2 3">
    <name type="scientific">Phytophthora fragariae</name>
    <dbReference type="NCBI Taxonomy" id="53985"/>
    <lineage>
        <taxon>Eukaryota</taxon>
        <taxon>Sar</taxon>
        <taxon>Stramenopiles</taxon>
        <taxon>Oomycota</taxon>
        <taxon>Peronosporomycetes</taxon>
        <taxon>Peronosporales</taxon>
        <taxon>Peronosporaceae</taxon>
        <taxon>Phytophthora</taxon>
    </lineage>
</organism>
<accession>A0A6A4ED17</accession>
<protein>
    <submittedName>
        <fullName evidence="2">Uncharacterized protein</fullName>
    </submittedName>
</protein>
<proteinExistence type="predicted"/>
<feature type="region of interest" description="Disordered" evidence="1">
    <location>
        <begin position="83"/>
        <end position="146"/>
    </location>
</feature>
<name>A0A6A4ED17_9STRA</name>
<evidence type="ECO:0000313" key="2">
    <source>
        <dbReference type="EMBL" id="KAE9320996.1"/>
    </source>
</evidence>
<evidence type="ECO:0000313" key="3">
    <source>
        <dbReference type="Proteomes" id="UP000437068"/>
    </source>
</evidence>
<evidence type="ECO:0000256" key="1">
    <source>
        <dbReference type="SAM" id="MobiDB-lite"/>
    </source>
</evidence>
<gene>
    <name evidence="2" type="ORF">PF001_g5134</name>
</gene>
<dbReference type="EMBL" id="QXGE01000186">
    <property type="protein sequence ID" value="KAE9320996.1"/>
    <property type="molecule type" value="Genomic_DNA"/>
</dbReference>
<comment type="caution">
    <text evidence="2">The sequence shown here is derived from an EMBL/GenBank/DDBJ whole genome shotgun (WGS) entry which is preliminary data.</text>
</comment>
<dbReference type="AlphaFoldDB" id="A0A6A4ED17"/>